<feature type="transmembrane region" description="Helical" evidence="10">
    <location>
        <begin position="210"/>
        <end position="239"/>
    </location>
</feature>
<feature type="region of interest" description="Disordered" evidence="9">
    <location>
        <begin position="143"/>
        <end position="175"/>
    </location>
</feature>
<keyword evidence="4" id="KW-0805">Transcription regulation</keyword>
<evidence type="ECO:0000313" key="12">
    <source>
        <dbReference type="Ensembl" id="ENSSCAP00000006720.1"/>
    </source>
</evidence>
<feature type="domain" description="DUF3528" evidence="11">
    <location>
        <begin position="44"/>
        <end position="107"/>
    </location>
</feature>
<dbReference type="GO" id="GO:0005634">
    <property type="term" value="C:nucleus"/>
    <property type="evidence" value="ECO:0007669"/>
    <property type="project" value="UniProtKB-SubCell"/>
</dbReference>
<name>A0A8C9MQJ3_SERCA</name>
<dbReference type="Pfam" id="PF12045">
    <property type="entry name" value="DUF3528"/>
    <property type="match status" value="1"/>
</dbReference>
<accession>A0A8C9MQJ3</accession>
<dbReference type="GO" id="GO:0000978">
    <property type="term" value="F:RNA polymerase II cis-regulatory region sequence-specific DNA binding"/>
    <property type="evidence" value="ECO:0007669"/>
    <property type="project" value="TreeGrafter"/>
</dbReference>
<dbReference type="InterPro" id="IPR021918">
    <property type="entry name" value="DUF3528"/>
</dbReference>
<dbReference type="AlphaFoldDB" id="A0A8C9MQJ3"/>
<organism evidence="12 13">
    <name type="scientific">Serinus canaria</name>
    <name type="common">Island canary</name>
    <name type="synonym">Fringilla canaria</name>
    <dbReference type="NCBI Taxonomy" id="9135"/>
    <lineage>
        <taxon>Eukaryota</taxon>
        <taxon>Metazoa</taxon>
        <taxon>Chordata</taxon>
        <taxon>Craniata</taxon>
        <taxon>Vertebrata</taxon>
        <taxon>Euteleostomi</taxon>
        <taxon>Archelosauria</taxon>
        <taxon>Archosauria</taxon>
        <taxon>Dinosauria</taxon>
        <taxon>Saurischia</taxon>
        <taxon>Theropoda</taxon>
        <taxon>Coelurosauria</taxon>
        <taxon>Aves</taxon>
        <taxon>Neognathae</taxon>
        <taxon>Neoaves</taxon>
        <taxon>Telluraves</taxon>
        <taxon>Australaves</taxon>
        <taxon>Passeriformes</taxon>
        <taxon>Passeroidea</taxon>
        <taxon>Fringillidae</taxon>
        <taxon>Carduelinae</taxon>
        <taxon>Serinus</taxon>
    </lineage>
</organism>
<evidence type="ECO:0000256" key="4">
    <source>
        <dbReference type="ARBA" id="ARBA00023015"/>
    </source>
</evidence>
<evidence type="ECO:0000256" key="8">
    <source>
        <dbReference type="ARBA" id="ARBA00023242"/>
    </source>
</evidence>
<dbReference type="GeneTree" id="ENSGT00940000160009"/>
<keyword evidence="10" id="KW-1133">Transmembrane helix</keyword>
<evidence type="ECO:0000256" key="10">
    <source>
        <dbReference type="SAM" id="Phobius"/>
    </source>
</evidence>
<evidence type="ECO:0000259" key="11">
    <source>
        <dbReference type="Pfam" id="PF12045"/>
    </source>
</evidence>
<keyword evidence="8" id="KW-0539">Nucleus</keyword>
<keyword evidence="10" id="KW-0472">Membrane</keyword>
<dbReference type="PANTHER" id="PTHR46092:SF1">
    <property type="entry name" value="HOMEOBOX PROTEIN HOX-C11"/>
    <property type="match status" value="1"/>
</dbReference>
<reference evidence="12" key="2">
    <citation type="submission" date="2025-09" db="UniProtKB">
        <authorList>
            <consortium name="Ensembl"/>
        </authorList>
    </citation>
    <scope>IDENTIFICATION</scope>
</reference>
<comment type="subcellular location">
    <subcellularLocation>
        <location evidence="1">Nucleus</location>
    </subcellularLocation>
</comment>
<evidence type="ECO:0000256" key="7">
    <source>
        <dbReference type="ARBA" id="ARBA00023163"/>
    </source>
</evidence>
<keyword evidence="10" id="KW-0812">Transmembrane</keyword>
<comment type="similarity">
    <text evidence="2">Belongs to the Abd-B homeobox family.</text>
</comment>
<evidence type="ECO:0000256" key="5">
    <source>
        <dbReference type="ARBA" id="ARBA00023125"/>
    </source>
</evidence>
<keyword evidence="5" id="KW-0238">DNA-binding</keyword>
<dbReference type="Ensembl" id="ENSSCAT00000007661.1">
    <property type="protein sequence ID" value="ENSSCAP00000006720.1"/>
    <property type="gene ID" value="ENSSCAG00000005234.1"/>
</dbReference>
<evidence type="ECO:0000256" key="3">
    <source>
        <dbReference type="ARBA" id="ARBA00022473"/>
    </source>
</evidence>
<evidence type="ECO:0000313" key="13">
    <source>
        <dbReference type="Proteomes" id="UP000694409"/>
    </source>
</evidence>
<evidence type="ECO:0000256" key="1">
    <source>
        <dbReference type="ARBA" id="ARBA00004123"/>
    </source>
</evidence>
<evidence type="ECO:0000256" key="2">
    <source>
        <dbReference type="ARBA" id="ARBA00006317"/>
    </source>
</evidence>
<keyword evidence="13" id="KW-1185">Reference proteome</keyword>
<evidence type="ECO:0000256" key="9">
    <source>
        <dbReference type="SAM" id="MobiDB-lite"/>
    </source>
</evidence>
<dbReference type="PANTHER" id="PTHR46092">
    <property type="entry name" value="HOMEOBOX PROTEIN HOX-A11-RELATED"/>
    <property type="match status" value="1"/>
</dbReference>
<keyword evidence="7" id="KW-0804">Transcription</keyword>
<evidence type="ECO:0000256" key="6">
    <source>
        <dbReference type="ARBA" id="ARBA00023155"/>
    </source>
</evidence>
<keyword evidence="3" id="KW-0217">Developmental protein</keyword>
<sequence>MFNSVNLSNFCPPQARKERAGGGGGDFGERSGNLYLPSCTYYVPEFPSVPSFGPGRQLSYPYPANLAQVPREVPYALEPSGKWRGNYAGCYAAEELMHRECLPPAAEVRSQDEEEALPLLQIPDPGAGARILLQRLHHQGEAAAALAPAQPQRPPGQDLVPESPHEGEKAQPGPPAVLLREPLAVKIPPKITPKKPQPSRGQWPPPSRTLSLSILIFFPIFPDFFPIFFRFFLIFFRFFSDFFPIFF</sequence>
<dbReference type="GO" id="GO:0000981">
    <property type="term" value="F:DNA-binding transcription factor activity, RNA polymerase II-specific"/>
    <property type="evidence" value="ECO:0007669"/>
    <property type="project" value="TreeGrafter"/>
</dbReference>
<reference evidence="12" key="1">
    <citation type="submission" date="2025-08" db="UniProtKB">
        <authorList>
            <consortium name="Ensembl"/>
        </authorList>
    </citation>
    <scope>IDENTIFICATION</scope>
</reference>
<proteinExistence type="inferred from homology"/>
<protein>
    <submittedName>
        <fullName evidence="12">Homeobox C11</fullName>
    </submittedName>
</protein>
<dbReference type="Proteomes" id="UP000694409">
    <property type="component" value="Unassembled WGS sequence"/>
</dbReference>
<keyword evidence="6" id="KW-0371">Homeobox</keyword>